<reference evidence="3" key="2">
    <citation type="submission" date="2013-04" db="UniProtKB">
        <authorList>
            <consortium name="EnsemblPlants"/>
        </authorList>
    </citation>
    <scope>IDENTIFICATION</scope>
</reference>
<dbReference type="HOGENOM" id="CLU_2213993_0_0_1"/>
<evidence type="ECO:0000256" key="1">
    <source>
        <dbReference type="SAM" id="MobiDB-lite"/>
    </source>
</evidence>
<keyword evidence="2" id="KW-0812">Transmembrane</keyword>
<protein>
    <submittedName>
        <fullName evidence="3">Uncharacterized protein</fullName>
    </submittedName>
</protein>
<keyword evidence="2" id="KW-1133">Transmembrane helix</keyword>
<organism evidence="3">
    <name type="scientific">Oryza brachyantha</name>
    <name type="common">malo sina</name>
    <dbReference type="NCBI Taxonomy" id="4533"/>
    <lineage>
        <taxon>Eukaryota</taxon>
        <taxon>Viridiplantae</taxon>
        <taxon>Streptophyta</taxon>
        <taxon>Embryophyta</taxon>
        <taxon>Tracheophyta</taxon>
        <taxon>Spermatophyta</taxon>
        <taxon>Magnoliopsida</taxon>
        <taxon>Liliopsida</taxon>
        <taxon>Poales</taxon>
        <taxon>Poaceae</taxon>
        <taxon>BOP clade</taxon>
        <taxon>Oryzoideae</taxon>
        <taxon>Oryzeae</taxon>
        <taxon>Oryzinae</taxon>
        <taxon>Oryza</taxon>
    </lineage>
</organism>
<feature type="compositionally biased region" description="Basic and acidic residues" evidence="1">
    <location>
        <begin position="1"/>
        <end position="14"/>
    </location>
</feature>
<feature type="transmembrane region" description="Helical" evidence="2">
    <location>
        <begin position="84"/>
        <end position="105"/>
    </location>
</feature>
<reference evidence="3" key="1">
    <citation type="journal article" date="2013" name="Nat. Commun.">
        <title>Whole-genome sequencing of Oryza brachyantha reveals mechanisms underlying Oryza genome evolution.</title>
        <authorList>
            <person name="Chen J."/>
            <person name="Huang Q."/>
            <person name="Gao D."/>
            <person name="Wang J."/>
            <person name="Lang Y."/>
            <person name="Liu T."/>
            <person name="Li B."/>
            <person name="Bai Z."/>
            <person name="Luis Goicoechea J."/>
            <person name="Liang C."/>
            <person name="Chen C."/>
            <person name="Zhang W."/>
            <person name="Sun S."/>
            <person name="Liao Y."/>
            <person name="Zhang X."/>
            <person name="Yang L."/>
            <person name="Song C."/>
            <person name="Wang M."/>
            <person name="Shi J."/>
            <person name="Liu G."/>
            <person name="Liu J."/>
            <person name="Zhou H."/>
            <person name="Zhou W."/>
            <person name="Yu Q."/>
            <person name="An N."/>
            <person name="Chen Y."/>
            <person name="Cai Q."/>
            <person name="Wang B."/>
            <person name="Liu B."/>
            <person name="Min J."/>
            <person name="Huang Y."/>
            <person name="Wu H."/>
            <person name="Li Z."/>
            <person name="Zhang Y."/>
            <person name="Yin Y."/>
            <person name="Song W."/>
            <person name="Jiang J."/>
            <person name="Jackson S.A."/>
            <person name="Wing R.A."/>
            <person name="Wang J."/>
            <person name="Chen M."/>
        </authorList>
    </citation>
    <scope>NUCLEOTIDE SEQUENCE [LARGE SCALE GENOMIC DNA]</scope>
    <source>
        <strain evidence="3">cv. IRGC 101232</strain>
    </source>
</reference>
<keyword evidence="4" id="KW-1185">Reference proteome</keyword>
<evidence type="ECO:0000313" key="4">
    <source>
        <dbReference type="Proteomes" id="UP000006038"/>
    </source>
</evidence>
<evidence type="ECO:0000313" key="3">
    <source>
        <dbReference type="EnsemblPlants" id="OB03G10250.1"/>
    </source>
</evidence>
<dbReference type="Gramene" id="OB03G10250.1">
    <property type="protein sequence ID" value="OB03G10250.1"/>
    <property type="gene ID" value="OB03G10250"/>
</dbReference>
<feature type="region of interest" description="Disordered" evidence="1">
    <location>
        <begin position="1"/>
        <end position="73"/>
    </location>
</feature>
<dbReference type="Proteomes" id="UP000006038">
    <property type="component" value="Chromosome 3"/>
</dbReference>
<evidence type="ECO:0000256" key="2">
    <source>
        <dbReference type="SAM" id="Phobius"/>
    </source>
</evidence>
<name>J3LIZ9_ORYBR</name>
<dbReference type="AlphaFoldDB" id="J3LIZ9"/>
<feature type="compositionally biased region" description="Basic and acidic residues" evidence="1">
    <location>
        <begin position="25"/>
        <end position="48"/>
    </location>
</feature>
<keyword evidence="2" id="KW-0472">Membrane</keyword>
<proteinExistence type="predicted"/>
<accession>J3LIZ9</accession>
<sequence length="107" mass="11652">MLPPREAMHSERRATMPTVSCGSSMRKEERIASSRGKAERESRDRALEEVDAEEVAGGDSGGEGAPGQRQHLSLPLRPPLPLPLIFSFLLLLFFWCGPCGMVGGCKN</sequence>
<dbReference type="EnsemblPlants" id="OB03G10250.1">
    <property type="protein sequence ID" value="OB03G10250.1"/>
    <property type="gene ID" value="OB03G10250"/>
</dbReference>